<proteinExistence type="predicted"/>
<dbReference type="STRING" id="1109443.G4TVF3"/>
<dbReference type="InterPro" id="IPR011990">
    <property type="entry name" value="TPR-like_helical_dom_sf"/>
</dbReference>
<protein>
    <submittedName>
        <fullName evidence="1">Uncharacterized protein</fullName>
    </submittedName>
</protein>
<evidence type="ECO:0000313" key="2">
    <source>
        <dbReference type="Proteomes" id="UP000007148"/>
    </source>
</evidence>
<sequence length="176" mass="19232">MLESLGTLATTCDDDNLVLKIVGVATLINDMEQTKMEAIDDHRLCELESLVQNLCTNGNNVESEISSLHSKALESYNAFVRWGRLEDLEQAIASLQKLNSLTPDGHPNKPGGLSNLGNALHKRFERFGEMADLEDAISSSRLAVSLTPDEDPNKPVCLQTSEIALLATLQPTWRAG</sequence>
<dbReference type="EMBL" id="CAFZ01000426">
    <property type="protein sequence ID" value="CCA75296.1"/>
    <property type="molecule type" value="Genomic_DNA"/>
</dbReference>
<dbReference type="HOGENOM" id="CLU_1525756_0_0_1"/>
<dbReference type="InParanoid" id="G4TVF3"/>
<accession>G4TVF3</accession>
<dbReference type="Proteomes" id="UP000007148">
    <property type="component" value="Unassembled WGS sequence"/>
</dbReference>
<gene>
    <name evidence="1" type="ORF">PIIN_09281</name>
</gene>
<dbReference type="OrthoDB" id="3259646at2759"/>
<comment type="caution">
    <text evidence="1">The sequence shown here is derived from an EMBL/GenBank/DDBJ whole genome shotgun (WGS) entry which is preliminary data.</text>
</comment>
<keyword evidence="2" id="KW-1185">Reference proteome</keyword>
<organism evidence="1 2">
    <name type="scientific">Serendipita indica (strain DSM 11827)</name>
    <name type="common">Root endophyte fungus</name>
    <name type="synonym">Piriformospora indica</name>
    <dbReference type="NCBI Taxonomy" id="1109443"/>
    <lineage>
        <taxon>Eukaryota</taxon>
        <taxon>Fungi</taxon>
        <taxon>Dikarya</taxon>
        <taxon>Basidiomycota</taxon>
        <taxon>Agaricomycotina</taxon>
        <taxon>Agaricomycetes</taxon>
        <taxon>Sebacinales</taxon>
        <taxon>Serendipitaceae</taxon>
        <taxon>Serendipita</taxon>
    </lineage>
</organism>
<reference evidence="1 2" key="1">
    <citation type="journal article" date="2011" name="PLoS Pathog.">
        <title>Endophytic Life Strategies Decoded by Genome and Transcriptome Analyses of the Mutualistic Root Symbiont Piriformospora indica.</title>
        <authorList>
            <person name="Zuccaro A."/>
            <person name="Lahrmann U."/>
            <person name="Guldener U."/>
            <person name="Langen G."/>
            <person name="Pfiffi S."/>
            <person name="Biedenkopf D."/>
            <person name="Wong P."/>
            <person name="Samans B."/>
            <person name="Grimm C."/>
            <person name="Basiewicz M."/>
            <person name="Murat C."/>
            <person name="Martin F."/>
            <person name="Kogel K.H."/>
        </authorList>
    </citation>
    <scope>NUCLEOTIDE SEQUENCE [LARGE SCALE GENOMIC DNA]</scope>
    <source>
        <strain evidence="1 2">DSM 11827</strain>
    </source>
</reference>
<dbReference type="Gene3D" id="1.25.40.10">
    <property type="entry name" value="Tetratricopeptide repeat domain"/>
    <property type="match status" value="1"/>
</dbReference>
<evidence type="ECO:0000313" key="1">
    <source>
        <dbReference type="EMBL" id="CCA75296.1"/>
    </source>
</evidence>
<dbReference type="AlphaFoldDB" id="G4TVF3"/>
<name>G4TVF3_SERID</name>